<dbReference type="FunFam" id="3.40.50.720:FF:000084">
    <property type="entry name" value="Short-chain dehydrogenase reductase"/>
    <property type="match status" value="1"/>
</dbReference>
<organism evidence="3 5">
    <name type="scientific">Archangium gephyra</name>
    <dbReference type="NCBI Taxonomy" id="48"/>
    <lineage>
        <taxon>Bacteria</taxon>
        <taxon>Pseudomonadati</taxon>
        <taxon>Myxococcota</taxon>
        <taxon>Myxococcia</taxon>
        <taxon>Myxococcales</taxon>
        <taxon>Cystobacterineae</taxon>
        <taxon>Archangiaceae</taxon>
        <taxon>Archangium</taxon>
    </lineage>
</organism>
<dbReference type="SMART" id="SM00822">
    <property type="entry name" value="PKS_KR"/>
    <property type="match status" value="1"/>
</dbReference>
<dbReference type="Proteomes" id="UP000256345">
    <property type="component" value="Unassembled WGS sequence"/>
</dbReference>
<dbReference type="SUPFAM" id="SSF51735">
    <property type="entry name" value="NAD(P)-binding Rossmann-fold domains"/>
    <property type="match status" value="1"/>
</dbReference>
<protein>
    <submittedName>
        <fullName evidence="3">3-oxoacyl-[acyl-carrier protein] reductase</fullName>
    </submittedName>
    <submittedName>
        <fullName evidence="4">NAD(P)-dependent dehydrogenase (Short-subunit alcohol dehydrogenase family)</fullName>
    </submittedName>
</protein>
<dbReference type="EMBL" id="QUMU01000005">
    <property type="protein sequence ID" value="REG31880.1"/>
    <property type="molecule type" value="Genomic_DNA"/>
</dbReference>
<evidence type="ECO:0000313" key="6">
    <source>
        <dbReference type="Proteomes" id="UP000256345"/>
    </source>
</evidence>
<proteinExistence type="inferred from homology"/>
<dbReference type="AlphaFoldDB" id="A0AAC8TJL8"/>
<sequence length="252" mass="26562">MSTTQRLANKTAVITGGSTGIGFVTAKAFIQEGARVIITGKDEQRLAASAQALGAAAIPVRADVRKLEELEQLARRAQEAFGHVDVLFANAGIGRSLRLEQVTEEFFDDAFDTNVKGLFFTVQKLAGLLKPGSSVILNASTVSTKGAPASSVYFATKAAVRSLARTLAVELGTRSIRVNALSPGLVPTEFQGKMGVPPEVVEGFYSLVKAATPLGRLGQLEEIARVALFLASDESSFMTAGDLVVDGGYRDV</sequence>
<evidence type="ECO:0000259" key="2">
    <source>
        <dbReference type="SMART" id="SM00822"/>
    </source>
</evidence>
<dbReference type="GO" id="GO:0016616">
    <property type="term" value="F:oxidoreductase activity, acting on the CH-OH group of donors, NAD or NADP as acceptor"/>
    <property type="evidence" value="ECO:0007669"/>
    <property type="project" value="TreeGrafter"/>
</dbReference>
<feature type="domain" description="Ketoreductase" evidence="2">
    <location>
        <begin position="10"/>
        <end position="184"/>
    </location>
</feature>
<reference evidence="3 5" key="1">
    <citation type="submission" date="2015-05" db="EMBL/GenBank/DDBJ databases">
        <title>Genome assembly of Archangium gephyra DSM 2261.</title>
        <authorList>
            <person name="Sharma G."/>
            <person name="Subramanian S."/>
        </authorList>
    </citation>
    <scope>NUCLEOTIDE SEQUENCE [LARGE SCALE GENOMIC DNA]</scope>
    <source>
        <strain evidence="3 5">DSM 2261</strain>
    </source>
</reference>
<dbReference type="Proteomes" id="UP000035579">
    <property type="component" value="Chromosome"/>
</dbReference>
<dbReference type="Gene3D" id="3.40.50.720">
    <property type="entry name" value="NAD(P)-binding Rossmann-like Domain"/>
    <property type="match status" value="1"/>
</dbReference>
<dbReference type="RefSeq" id="WP_047860008.1">
    <property type="nucleotide sequence ID" value="NZ_CP011509.1"/>
</dbReference>
<evidence type="ECO:0000313" key="4">
    <source>
        <dbReference type="EMBL" id="REG31880.1"/>
    </source>
</evidence>
<name>A0AAC8TJL8_9BACT</name>
<comment type="similarity">
    <text evidence="1">Belongs to the short-chain dehydrogenases/reductases (SDR) family.</text>
</comment>
<evidence type="ECO:0000256" key="1">
    <source>
        <dbReference type="ARBA" id="ARBA00006484"/>
    </source>
</evidence>
<dbReference type="Pfam" id="PF13561">
    <property type="entry name" value="adh_short_C2"/>
    <property type="match status" value="1"/>
</dbReference>
<dbReference type="InterPro" id="IPR057326">
    <property type="entry name" value="KR_dom"/>
</dbReference>
<dbReference type="EMBL" id="CP011509">
    <property type="protein sequence ID" value="AKJ06826.1"/>
    <property type="molecule type" value="Genomic_DNA"/>
</dbReference>
<dbReference type="InterPro" id="IPR036291">
    <property type="entry name" value="NAD(P)-bd_dom_sf"/>
</dbReference>
<dbReference type="InterPro" id="IPR002347">
    <property type="entry name" value="SDR_fam"/>
</dbReference>
<dbReference type="CDD" id="cd05233">
    <property type="entry name" value="SDR_c"/>
    <property type="match status" value="1"/>
</dbReference>
<dbReference type="KEGG" id="age:AA314_08452"/>
<gene>
    <name evidence="3" type="ORF">AA314_08452</name>
    <name evidence="4" type="ORF">ATI61_105207</name>
</gene>
<dbReference type="PRINTS" id="PR00081">
    <property type="entry name" value="GDHRDH"/>
</dbReference>
<evidence type="ECO:0000313" key="5">
    <source>
        <dbReference type="Proteomes" id="UP000035579"/>
    </source>
</evidence>
<accession>A0AAC8TJL8</accession>
<reference evidence="4 6" key="2">
    <citation type="submission" date="2018-08" db="EMBL/GenBank/DDBJ databases">
        <title>Genomic Encyclopedia of Archaeal and Bacterial Type Strains, Phase II (KMG-II): from individual species to whole genera.</title>
        <authorList>
            <person name="Goeker M."/>
        </authorList>
    </citation>
    <scope>NUCLEOTIDE SEQUENCE [LARGE SCALE GENOMIC DNA]</scope>
    <source>
        <strain evidence="4 6">DSM 2261</strain>
    </source>
</reference>
<dbReference type="PRINTS" id="PR00080">
    <property type="entry name" value="SDRFAMILY"/>
</dbReference>
<evidence type="ECO:0000313" key="3">
    <source>
        <dbReference type="EMBL" id="AKJ06826.1"/>
    </source>
</evidence>
<dbReference type="PANTHER" id="PTHR42760">
    <property type="entry name" value="SHORT-CHAIN DEHYDROGENASES/REDUCTASES FAMILY MEMBER"/>
    <property type="match status" value="1"/>
</dbReference>
<keyword evidence="6" id="KW-1185">Reference proteome</keyword>